<evidence type="ECO:0000256" key="1">
    <source>
        <dbReference type="SAM" id="Coils"/>
    </source>
</evidence>
<name>A0AAF0ARL7_9BILA</name>
<protein>
    <submittedName>
        <fullName evidence="3">CAHS 5b</fullName>
    </submittedName>
</protein>
<feature type="compositionally biased region" description="Basic residues" evidence="2">
    <location>
        <begin position="45"/>
        <end position="55"/>
    </location>
</feature>
<evidence type="ECO:0000313" key="3">
    <source>
        <dbReference type="EMBL" id="WBQ85698.1"/>
    </source>
</evidence>
<accession>A0AAF0ARL7</accession>
<feature type="compositionally biased region" description="Basic and acidic residues" evidence="2">
    <location>
        <begin position="1"/>
        <end position="19"/>
    </location>
</feature>
<feature type="region of interest" description="Disordered" evidence="2">
    <location>
        <begin position="1"/>
        <end position="62"/>
    </location>
</feature>
<sequence length="236" mass="27110">MPHEIEHKTERVEVRHTTDGAESVRSSVTNLDSGLGRPLSPTASHHSHVEKHHTTYTHTDARVPQLAPQQAVVITSAAGLAQEIVAEGFQASAASVSSTTGAVNVTDSAQTYATKLKDLDHYREERDKIARKYEKEIEKMTEKYRRKTEAEAEKIRRELEKQHERDVAFREKLVEEAIARQKEEITLEAKYAQKELERQRVLAMDALERSRNEADIQVSYSAQRSNIFRFRFEMFY</sequence>
<reference evidence="3" key="1">
    <citation type="submission" date="2022-12" db="EMBL/GenBank/DDBJ databases">
        <title>The evolution of temperature and desiccation-related protein families in Tardigrada reveals the complex acquisition of extremotolerance.</title>
        <authorList>
            <person name="Fleming J."/>
            <person name="Pisani D."/>
            <person name="Arakawa K."/>
        </authorList>
    </citation>
    <scope>NUCLEOTIDE SEQUENCE</scope>
</reference>
<keyword evidence="1" id="KW-0175">Coiled coil</keyword>
<feature type="coiled-coil region" evidence="1">
    <location>
        <begin position="119"/>
        <end position="165"/>
    </location>
</feature>
<dbReference type="AlphaFoldDB" id="A0AAF0ARL7"/>
<proteinExistence type="predicted"/>
<organism evidence="3">
    <name type="scientific">Macrobiotus sp. 2 JF-2022a</name>
    <dbReference type="NCBI Taxonomy" id="3003600"/>
    <lineage>
        <taxon>Eukaryota</taxon>
        <taxon>Metazoa</taxon>
        <taxon>Ecdysozoa</taxon>
        <taxon>Tardigrada</taxon>
        <taxon>Eutardigrada</taxon>
        <taxon>Parachela</taxon>
        <taxon>Macrobiotoidea</taxon>
        <taxon>Macrobiotidae</taxon>
        <taxon>Macrobiotus</taxon>
    </lineage>
</organism>
<evidence type="ECO:0000256" key="2">
    <source>
        <dbReference type="SAM" id="MobiDB-lite"/>
    </source>
</evidence>
<dbReference type="EMBL" id="OP974280">
    <property type="protein sequence ID" value="WBQ85698.1"/>
    <property type="molecule type" value="Genomic_DNA"/>
</dbReference>